<keyword evidence="2" id="KW-1185">Reference proteome</keyword>
<proteinExistence type="predicted"/>
<dbReference type="RefSeq" id="WP_345231748.1">
    <property type="nucleotide sequence ID" value="NZ_BAABIQ010000033.1"/>
</dbReference>
<comment type="caution">
    <text evidence="1">The sequence shown here is derived from an EMBL/GenBank/DDBJ whole genome shotgun (WGS) entry which is preliminary data.</text>
</comment>
<gene>
    <name evidence="1" type="ORF">GCM10023231_21190</name>
</gene>
<dbReference type="EMBL" id="BAABIQ010000033">
    <property type="protein sequence ID" value="GAA4792763.1"/>
    <property type="molecule type" value="Genomic_DNA"/>
</dbReference>
<reference evidence="2" key="1">
    <citation type="journal article" date="2019" name="Int. J. Syst. Evol. Microbiol.">
        <title>The Global Catalogue of Microorganisms (GCM) 10K type strain sequencing project: providing services to taxonomists for standard genome sequencing and annotation.</title>
        <authorList>
            <consortium name="The Broad Institute Genomics Platform"/>
            <consortium name="The Broad Institute Genome Sequencing Center for Infectious Disease"/>
            <person name="Wu L."/>
            <person name="Ma J."/>
        </authorList>
    </citation>
    <scope>NUCLEOTIDE SEQUENCE [LARGE SCALE GENOMIC DNA]</scope>
    <source>
        <strain evidence="2">JCM 18200</strain>
    </source>
</reference>
<dbReference type="Proteomes" id="UP001501411">
    <property type="component" value="Unassembled WGS sequence"/>
</dbReference>
<protein>
    <submittedName>
        <fullName evidence="1">Uncharacterized protein</fullName>
    </submittedName>
</protein>
<sequence length="229" mass="25936">MATSTKEKEKKTAKAKDYTKSYNTVKHFDGKQYTGMAIGRGHHWDYDQGDWKETKITPDLWEISYAVTKRRRGQAPEGSGVPVGTEYHWYILADQTAKKLNANDYTTAMSGLKFKLAHKRADKDKWNVKGPTQRKHLIKFLKEVIAMLESDPIPLEFDYKGKSYKGEGIPISATCQKGFCYELSITLNDESLGIIRCAKSGWKMDGVEQGLVDAIGQQVFAYFDEGEES</sequence>
<evidence type="ECO:0000313" key="2">
    <source>
        <dbReference type="Proteomes" id="UP001501411"/>
    </source>
</evidence>
<name>A0ABP9BBY3_9SPHI</name>
<evidence type="ECO:0000313" key="1">
    <source>
        <dbReference type="EMBL" id="GAA4792763.1"/>
    </source>
</evidence>
<organism evidence="1 2">
    <name type="scientific">Olivibacter ginsenosidimutans</name>
    <dbReference type="NCBI Taxonomy" id="1176537"/>
    <lineage>
        <taxon>Bacteria</taxon>
        <taxon>Pseudomonadati</taxon>
        <taxon>Bacteroidota</taxon>
        <taxon>Sphingobacteriia</taxon>
        <taxon>Sphingobacteriales</taxon>
        <taxon>Sphingobacteriaceae</taxon>
        <taxon>Olivibacter</taxon>
    </lineage>
</organism>
<accession>A0ABP9BBY3</accession>